<dbReference type="InterPro" id="IPR002410">
    <property type="entry name" value="Peptidase_S33"/>
</dbReference>
<dbReference type="Gene3D" id="3.40.50.1820">
    <property type="entry name" value="alpha/beta hydrolase"/>
    <property type="match status" value="1"/>
</dbReference>
<accession>A0A8J3KLZ9</accession>
<dbReference type="PANTHER" id="PTHR43798:SF33">
    <property type="entry name" value="HYDROLASE, PUTATIVE (AFU_ORTHOLOGUE AFUA_2G14860)-RELATED"/>
    <property type="match status" value="1"/>
</dbReference>
<evidence type="ECO:0000313" key="4">
    <source>
        <dbReference type="EMBL" id="GIF99555.1"/>
    </source>
</evidence>
<protein>
    <submittedName>
        <fullName evidence="4">Amino acid amidase</fullName>
    </submittedName>
</protein>
<dbReference type="PRINTS" id="PR00793">
    <property type="entry name" value="PROAMNOPTASE"/>
</dbReference>
<reference evidence="4 5" key="1">
    <citation type="submission" date="2021-01" db="EMBL/GenBank/DDBJ databases">
        <title>Whole genome shotgun sequence of Catellatospora citrea NBRC 14495.</title>
        <authorList>
            <person name="Komaki H."/>
            <person name="Tamura T."/>
        </authorList>
    </citation>
    <scope>NUCLEOTIDE SEQUENCE [LARGE SCALE GENOMIC DNA]</scope>
    <source>
        <strain evidence="4 5">NBRC 14495</strain>
    </source>
</reference>
<sequence>MRVSVGDVALYFDVDGGGLAPDGDRMRERPTLLLLHGGPGADHSLFKPETSALTDVAQLVYLDQRGSGRSDAGEPSDWTWTRWADDVAAFCRALDVTRPVLVGSSSGALVAVVCAARHPDLVAGLVLDSALGMPTTLDETLDVFERRGGPVAREAAHRYLGGDRSDESTAAWREHCLPLYGTTGAASDLAPRIARARMNNEVQLHFQGGGCGPADIAPYGADIRCPVLVLAGEHDPVSPAAGARRLPDALPNTDVDVHVLPGVGHSVLRQAPDGASALVRGFLKRLDPAE</sequence>
<gene>
    <name evidence="4" type="ORF">Cci01nite_46490</name>
</gene>
<dbReference type="PRINTS" id="PR00111">
    <property type="entry name" value="ABHYDROLASE"/>
</dbReference>
<dbReference type="InterPro" id="IPR000073">
    <property type="entry name" value="AB_hydrolase_1"/>
</dbReference>
<evidence type="ECO:0000313" key="5">
    <source>
        <dbReference type="Proteomes" id="UP000659904"/>
    </source>
</evidence>
<keyword evidence="5" id="KW-1185">Reference proteome</keyword>
<dbReference type="GO" id="GO:0016020">
    <property type="term" value="C:membrane"/>
    <property type="evidence" value="ECO:0007669"/>
    <property type="project" value="TreeGrafter"/>
</dbReference>
<evidence type="ECO:0000256" key="2">
    <source>
        <dbReference type="ARBA" id="ARBA00022801"/>
    </source>
</evidence>
<name>A0A8J3KLZ9_9ACTN</name>
<proteinExistence type="inferred from homology"/>
<feature type="domain" description="AB hydrolase-1" evidence="3">
    <location>
        <begin position="30"/>
        <end position="268"/>
    </location>
</feature>
<dbReference type="RefSeq" id="WP_120322167.1">
    <property type="nucleotide sequence ID" value="NZ_BONH01000021.1"/>
</dbReference>
<comment type="similarity">
    <text evidence="1">Belongs to the peptidase S33 family.</text>
</comment>
<dbReference type="InterPro" id="IPR029058">
    <property type="entry name" value="AB_hydrolase_fold"/>
</dbReference>
<evidence type="ECO:0000259" key="3">
    <source>
        <dbReference type="Pfam" id="PF00561"/>
    </source>
</evidence>
<dbReference type="InterPro" id="IPR050266">
    <property type="entry name" value="AB_hydrolase_sf"/>
</dbReference>
<evidence type="ECO:0000256" key="1">
    <source>
        <dbReference type="ARBA" id="ARBA00010088"/>
    </source>
</evidence>
<dbReference type="GO" id="GO:0004177">
    <property type="term" value="F:aminopeptidase activity"/>
    <property type="evidence" value="ECO:0007669"/>
    <property type="project" value="UniProtKB-EC"/>
</dbReference>
<keyword evidence="2" id="KW-0378">Hydrolase</keyword>
<dbReference type="EMBL" id="BONH01000021">
    <property type="protein sequence ID" value="GIF99555.1"/>
    <property type="molecule type" value="Genomic_DNA"/>
</dbReference>
<dbReference type="Pfam" id="PF00561">
    <property type="entry name" value="Abhydrolase_1"/>
    <property type="match status" value="1"/>
</dbReference>
<dbReference type="GO" id="GO:0006508">
    <property type="term" value="P:proteolysis"/>
    <property type="evidence" value="ECO:0007669"/>
    <property type="project" value="InterPro"/>
</dbReference>
<dbReference type="Proteomes" id="UP000659904">
    <property type="component" value="Unassembled WGS sequence"/>
</dbReference>
<dbReference type="SUPFAM" id="SSF53474">
    <property type="entry name" value="alpha/beta-Hydrolases"/>
    <property type="match status" value="1"/>
</dbReference>
<comment type="caution">
    <text evidence="4">The sequence shown here is derived from an EMBL/GenBank/DDBJ whole genome shotgun (WGS) entry which is preliminary data.</text>
</comment>
<dbReference type="AlphaFoldDB" id="A0A8J3KLZ9"/>
<dbReference type="PANTHER" id="PTHR43798">
    <property type="entry name" value="MONOACYLGLYCEROL LIPASE"/>
    <property type="match status" value="1"/>
</dbReference>
<organism evidence="4 5">
    <name type="scientific">Catellatospora citrea</name>
    <dbReference type="NCBI Taxonomy" id="53366"/>
    <lineage>
        <taxon>Bacteria</taxon>
        <taxon>Bacillati</taxon>
        <taxon>Actinomycetota</taxon>
        <taxon>Actinomycetes</taxon>
        <taxon>Micromonosporales</taxon>
        <taxon>Micromonosporaceae</taxon>
        <taxon>Catellatospora</taxon>
    </lineage>
</organism>